<dbReference type="HAMAP" id="MF_00758">
    <property type="entry name" value="UPF0301"/>
    <property type="match status" value="1"/>
</dbReference>
<evidence type="ECO:0000313" key="3">
    <source>
        <dbReference type="EMBL" id="ORE87502.1"/>
    </source>
</evidence>
<keyword evidence="4" id="KW-1185">Reference proteome</keyword>
<protein>
    <recommendedName>
        <fullName evidence="2">UPF0301 protein ATO7_10682</fullName>
    </recommendedName>
</protein>
<reference evidence="3 4" key="1">
    <citation type="submission" date="2013-04" db="EMBL/GenBank/DDBJ databases">
        <title>Oceanococcus atlanticus 22II-S10r2 Genome Sequencing.</title>
        <authorList>
            <person name="Lai Q."/>
            <person name="Li G."/>
            <person name="Shao Z."/>
        </authorList>
    </citation>
    <scope>NUCLEOTIDE SEQUENCE [LARGE SCALE GENOMIC DNA]</scope>
    <source>
        <strain evidence="3 4">22II-S10r2</strain>
    </source>
</reference>
<evidence type="ECO:0000256" key="2">
    <source>
        <dbReference type="HAMAP-Rule" id="MF_00758"/>
    </source>
</evidence>
<dbReference type="PANTHER" id="PTHR30327">
    <property type="entry name" value="UNCHARACTERIZED PROTEIN YQGE"/>
    <property type="match status" value="1"/>
</dbReference>
<dbReference type="GO" id="GO:0005829">
    <property type="term" value="C:cytosol"/>
    <property type="evidence" value="ECO:0007669"/>
    <property type="project" value="TreeGrafter"/>
</dbReference>
<gene>
    <name evidence="3" type="ORF">ATO7_10682</name>
</gene>
<evidence type="ECO:0000313" key="4">
    <source>
        <dbReference type="Proteomes" id="UP000192342"/>
    </source>
</evidence>
<dbReference type="Proteomes" id="UP000192342">
    <property type="component" value="Unassembled WGS sequence"/>
</dbReference>
<proteinExistence type="inferred from homology"/>
<dbReference type="NCBIfam" id="NF001266">
    <property type="entry name" value="PRK00228.1-1"/>
    <property type="match status" value="1"/>
</dbReference>
<dbReference type="RefSeq" id="WP_083561730.1">
    <property type="nucleotide sequence ID" value="NZ_AQQV01000002.1"/>
</dbReference>
<comment type="caution">
    <text evidence="3">The sequence shown here is derived from an EMBL/GenBank/DDBJ whole genome shotgun (WGS) entry which is preliminary data.</text>
</comment>
<sequence>MPEESLRNQFLIAMPSLADSNFERSVSLLCEHGDDGALGLIINRPTDLTVGGMFEHLDIDCSGLNPAQTQGPVYWGGPVQSERGFVLHSPLGQWESSILVSPTLAVSTSRDILAAIGAGQGPDKFLITLGYAGWESGQLEREIMENSWLNTEASPSIIFDTASDMRWDAATRLLGIDPSSLSHGAGHA</sequence>
<dbReference type="STRING" id="1317117.ATO7_10682"/>
<name>A0A1Y1SG50_9GAMM</name>
<dbReference type="InterPro" id="IPR003774">
    <property type="entry name" value="AlgH-like"/>
</dbReference>
<evidence type="ECO:0000256" key="1">
    <source>
        <dbReference type="ARBA" id="ARBA00009600"/>
    </source>
</evidence>
<comment type="similarity">
    <text evidence="1 2">Belongs to the UPF0301 (AlgH) family.</text>
</comment>
<accession>A0A1Y1SG50</accession>
<organism evidence="3 4">
    <name type="scientific">Oceanococcus atlanticus</name>
    <dbReference type="NCBI Taxonomy" id="1317117"/>
    <lineage>
        <taxon>Bacteria</taxon>
        <taxon>Pseudomonadati</taxon>
        <taxon>Pseudomonadota</taxon>
        <taxon>Gammaproteobacteria</taxon>
        <taxon>Chromatiales</taxon>
        <taxon>Oceanococcaceae</taxon>
        <taxon>Oceanococcus</taxon>
    </lineage>
</organism>
<dbReference type="OrthoDB" id="9807486at2"/>
<dbReference type="Pfam" id="PF02622">
    <property type="entry name" value="DUF179"/>
    <property type="match status" value="1"/>
</dbReference>
<dbReference type="AlphaFoldDB" id="A0A1Y1SG50"/>
<dbReference type="PANTHER" id="PTHR30327:SF1">
    <property type="entry name" value="UPF0301 PROTEIN YQGE"/>
    <property type="match status" value="1"/>
</dbReference>
<dbReference type="SUPFAM" id="SSF143456">
    <property type="entry name" value="VC0467-like"/>
    <property type="match status" value="1"/>
</dbReference>
<dbReference type="Gene3D" id="3.40.1740.10">
    <property type="entry name" value="VC0467-like"/>
    <property type="match status" value="1"/>
</dbReference>
<dbReference type="EMBL" id="AQQV01000002">
    <property type="protein sequence ID" value="ORE87502.1"/>
    <property type="molecule type" value="Genomic_DNA"/>
</dbReference>